<organism evidence="9 10">
    <name type="scientific">Aspergillus keveii</name>
    <dbReference type="NCBI Taxonomy" id="714993"/>
    <lineage>
        <taxon>Eukaryota</taxon>
        <taxon>Fungi</taxon>
        <taxon>Dikarya</taxon>
        <taxon>Ascomycota</taxon>
        <taxon>Pezizomycotina</taxon>
        <taxon>Eurotiomycetes</taxon>
        <taxon>Eurotiomycetidae</taxon>
        <taxon>Eurotiales</taxon>
        <taxon>Aspergillaceae</taxon>
        <taxon>Aspergillus</taxon>
        <taxon>Aspergillus subgen. Nidulantes</taxon>
    </lineage>
</organism>
<dbReference type="InterPro" id="IPR036864">
    <property type="entry name" value="Zn2-C6_fun-type_DNA-bd_sf"/>
</dbReference>
<keyword evidence="2" id="KW-0479">Metal-binding</keyword>
<dbReference type="Pfam" id="PF04082">
    <property type="entry name" value="Fungal_trans"/>
    <property type="match status" value="1"/>
</dbReference>
<name>A0ABR4G2P8_9EURO</name>
<dbReference type="CDD" id="cd12148">
    <property type="entry name" value="fungal_TF_MHR"/>
    <property type="match status" value="1"/>
</dbReference>
<keyword evidence="6" id="KW-0539">Nucleus</keyword>
<protein>
    <submittedName>
        <fullName evidence="9">Fungal-specific transcription factor domain-containing protein</fullName>
    </submittedName>
</protein>
<keyword evidence="3" id="KW-0805">Transcription regulation</keyword>
<feature type="region of interest" description="Disordered" evidence="7">
    <location>
        <begin position="54"/>
        <end position="84"/>
    </location>
</feature>
<dbReference type="Proteomes" id="UP001610563">
    <property type="component" value="Unassembled WGS sequence"/>
</dbReference>
<dbReference type="PANTHER" id="PTHR47338:SF20">
    <property type="entry name" value="ZN(II)2CYS6 TRANSCRIPTION FACTOR (EUROFUNG)"/>
    <property type="match status" value="1"/>
</dbReference>
<accession>A0ABR4G2P8</accession>
<evidence type="ECO:0000256" key="7">
    <source>
        <dbReference type="SAM" id="MobiDB-lite"/>
    </source>
</evidence>
<dbReference type="InterPro" id="IPR001138">
    <property type="entry name" value="Zn2Cys6_DnaBD"/>
</dbReference>
<dbReference type="EMBL" id="JBFTWV010000060">
    <property type="protein sequence ID" value="KAL2793291.1"/>
    <property type="molecule type" value="Genomic_DNA"/>
</dbReference>
<evidence type="ECO:0000313" key="10">
    <source>
        <dbReference type="Proteomes" id="UP001610563"/>
    </source>
</evidence>
<proteinExistence type="predicted"/>
<evidence type="ECO:0000256" key="5">
    <source>
        <dbReference type="ARBA" id="ARBA00023163"/>
    </source>
</evidence>
<dbReference type="CDD" id="cd00067">
    <property type="entry name" value="GAL4"/>
    <property type="match status" value="1"/>
</dbReference>
<evidence type="ECO:0000256" key="2">
    <source>
        <dbReference type="ARBA" id="ARBA00022723"/>
    </source>
</evidence>
<evidence type="ECO:0000259" key="8">
    <source>
        <dbReference type="PROSITE" id="PS50048"/>
    </source>
</evidence>
<dbReference type="SMART" id="SM00906">
    <property type="entry name" value="Fungal_trans"/>
    <property type="match status" value="1"/>
</dbReference>
<comment type="caution">
    <text evidence="9">The sequence shown here is derived from an EMBL/GenBank/DDBJ whole genome shotgun (WGS) entry which is preliminary data.</text>
</comment>
<dbReference type="InterPro" id="IPR007219">
    <property type="entry name" value="XnlR_reg_dom"/>
</dbReference>
<comment type="subcellular location">
    <subcellularLocation>
        <location evidence="1">Nucleus</location>
    </subcellularLocation>
</comment>
<reference evidence="9 10" key="1">
    <citation type="submission" date="2024-07" db="EMBL/GenBank/DDBJ databases">
        <title>Section-level genome sequencing and comparative genomics of Aspergillus sections Usti and Cavernicolus.</title>
        <authorList>
            <consortium name="Lawrence Berkeley National Laboratory"/>
            <person name="Nybo J.L."/>
            <person name="Vesth T.C."/>
            <person name="Theobald S."/>
            <person name="Frisvad J.C."/>
            <person name="Larsen T.O."/>
            <person name="Kjaerboelling I."/>
            <person name="Rothschild-Mancinelli K."/>
            <person name="Lyhne E.K."/>
            <person name="Kogle M.E."/>
            <person name="Barry K."/>
            <person name="Clum A."/>
            <person name="Na H."/>
            <person name="Ledsgaard L."/>
            <person name="Lin J."/>
            <person name="Lipzen A."/>
            <person name="Kuo A."/>
            <person name="Riley R."/>
            <person name="Mondo S."/>
            <person name="Labutti K."/>
            <person name="Haridas S."/>
            <person name="Pangalinan J."/>
            <person name="Salamov A.A."/>
            <person name="Simmons B.A."/>
            <person name="Magnuson J.K."/>
            <person name="Chen J."/>
            <person name="Drula E."/>
            <person name="Henrissat B."/>
            <person name="Wiebenga A."/>
            <person name="Lubbers R.J."/>
            <person name="Gomes A.C."/>
            <person name="Makela M.R."/>
            <person name="Stajich J."/>
            <person name="Grigoriev I.V."/>
            <person name="Mortensen U.H."/>
            <person name="De Vries R.P."/>
            <person name="Baker S.E."/>
            <person name="Andersen M.R."/>
        </authorList>
    </citation>
    <scope>NUCLEOTIDE SEQUENCE [LARGE SCALE GENOMIC DNA]</scope>
    <source>
        <strain evidence="9 10">CBS 209.92</strain>
    </source>
</reference>
<dbReference type="InterPro" id="IPR050815">
    <property type="entry name" value="TF_fung"/>
</dbReference>
<keyword evidence="5" id="KW-0804">Transcription</keyword>
<evidence type="ECO:0000256" key="3">
    <source>
        <dbReference type="ARBA" id="ARBA00023015"/>
    </source>
</evidence>
<dbReference type="PROSITE" id="PS00463">
    <property type="entry name" value="ZN2_CY6_FUNGAL_1"/>
    <property type="match status" value="1"/>
</dbReference>
<feature type="domain" description="Zn(2)-C6 fungal-type" evidence="8">
    <location>
        <begin position="13"/>
        <end position="43"/>
    </location>
</feature>
<dbReference type="PROSITE" id="PS50048">
    <property type="entry name" value="ZN2_CY6_FUNGAL_2"/>
    <property type="match status" value="1"/>
</dbReference>
<evidence type="ECO:0000256" key="1">
    <source>
        <dbReference type="ARBA" id="ARBA00004123"/>
    </source>
</evidence>
<keyword evidence="10" id="KW-1185">Reference proteome</keyword>
<keyword evidence="4" id="KW-0238">DNA-binding</keyword>
<dbReference type="Gene3D" id="4.10.240.10">
    <property type="entry name" value="Zn(2)-C6 fungal-type DNA-binding domain"/>
    <property type="match status" value="1"/>
</dbReference>
<dbReference type="Pfam" id="PF00172">
    <property type="entry name" value="Zn_clus"/>
    <property type="match status" value="1"/>
</dbReference>
<sequence length="561" mass="62755">MEATSRPTQAAQVCKNCKDRKRKCDKLLPKCSLCSRKNLRCDYRYTRTEQNTLLSPSSPAVPALTDSHTVSRVPPNDGDKDRQEIPPLTLSTILFLDPTLLQHGPLQVEPDQHGAYIPSYITATIGSLEEIRRTADEFFETVHPWMPIISKARFHDVYLRDSANHNTADIALLLLAIRLIISNQTQDRKLGIYDWIKYFYQKVEGSGTPSILVLQANIFIALYELGHGLYPNAYMTIGACARYLYVLGINGTSSRKVNMNPPRPTSMIEVEERRRAWWAVVILDRFVSIAAPTRPFATPDPELDDLLPVDDEDWNNGIVNASDLCTVGSPSTTHMSKFSLLCQAARVLGKVICFLSRSGPRNAARNSDDDWNAHQEDIERMQLDTTLQAMLTAAMQLDEPDLDTITFIYSATMALYTPHLASATSATMSTTRETILHAPTRASELITDTTETILTNLLDKDCLSGRDSAGMSPWRVYFAYRTLGVHMRTLRETNGADRPVISLGRVKINHNGGPEETVEEMSLEEVVKIMKDAFVLVAERWRVGGMYMKLLEAQEVLAAGA</sequence>
<evidence type="ECO:0000256" key="4">
    <source>
        <dbReference type="ARBA" id="ARBA00023125"/>
    </source>
</evidence>
<dbReference type="PANTHER" id="PTHR47338">
    <property type="entry name" value="ZN(II)2CYS6 TRANSCRIPTION FACTOR (EUROFUNG)-RELATED"/>
    <property type="match status" value="1"/>
</dbReference>
<gene>
    <name evidence="9" type="ORF">BJX66DRAFT_306454</name>
</gene>
<dbReference type="SUPFAM" id="SSF57701">
    <property type="entry name" value="Zn2/Cys6 DNA-binding domain"/>
    <property type="match status" value="1"/>
</dbReference>
<evidence type="ECO:0000256" key="6">
    <source>
        <dbReference type="ARBA" id="ARBA00023242"/>
    </source>
</evidence>
<evidence type="ECO:0000313" key="9">
    <source>
        <dbReference type="EMBL" id="KAL2793291.1"/>
    </source>
</evidence>